<evidence type="ECO:0000256" key="1">
    <source>
        <dbReference type="SAM" id="Phobius"/>
    </source>
</evidence>
<protein>
    <submittedName>
        <fullName evidence="2">Uncharacterized protein</fullName>
    </submittedName>
</protein>
<reference evidence="2 3" key="1">
    <citation type="submission" date="2024-02" db="EMBL/GenBank/DDBJ databases">
        <authorList>
            <person name="Vignale AGUSTIN F."/>
            <person name="Sosa J E."/>
            <person name="Modenutti C."/>
        </authorList>
    </citation>
    <scope>NUCLEOTIDE SEQUENCE [LARGE SCALE GENOMIC DNA]</scope>
</reference>
<dbReference type="AlphaFoldDB" id="A0ABC8RHK4"/>
<gene>
    <name evidence="2" type="ORF">ILEXP_LOCUS9809</name>
</gene>
<organism evidence="2 3">
    <name type="scientific">Ilex paraguariensis</name>
    <name type="common">yerba mate</name>
    <dbReference type="NCBI Taxonomy" id="185542"/>
    <lineage>
        <taxon>Eukaryota</taxon>
        <taxon>Viridiplantae</taxon>
        <taxon>Streptophyta</taxon>
        <taxon>Embryophyta</taxon>
        <taxon>Tracheophyta</taxon>
        <taxon>Spermatophyta</taxon>
        <taxon>Magnoliopsida</taxon>
        <taxon>eudicotyledons</taxon>
        <taxon>Gunneridae</taxon>
        <taxon>Pentapetalae</taxon>
        <taxon>asterids</taxon>
        <taxon>campanulids</taxon>
        <taxon>Aquifoliales</taxon>
        <taxon>Aquifoliaceae</taxon>
        <taxon>Ilex</taxon>
    </lineage>
</organism>
<keyword evidence="3" id="KW-1185">Reference proteome</keyword>
<evidence type="ECO:0000313" key="2">
    <source>
        <dbReference type="EMBL" id="CAK9142153.1"/>
    </source>
</evidence>
<proteinExistence type="predicted"/>
<accession>A0ABC8RHK4</accession>
<name>A0ABC8RHK4_9AQUA</name>
<keyword evidence="1" id="KW-1133">Transmembrane helix</keyword>
<evidence type="ECO:0000313" key="3">
    <source>
        <dbReference type="Proteomes" id="UP001642360"/>
    </source>
</evidence>
<dbReference type="EMBL" id="CAUOFW020001203">
    <property type="protein sequence ID" value="CAK9142153.1"/>
    <property type="molecule type" value="Genomic_DNA"/>
</dbReference>
<dbReference type="Proteomes" id="UP001642360">
    <property type="component" value="Unassembled WGS sequence"/>
</dbReference>
<keyword evidence="1" id="KW-0812">Transmembrane</keyword>
<sequence>MGPFSGQLWGIRTALHLRQINHIQKQRYHNQRHQPGTNAAFAQPIHPIVLFIVFVFKFALNRLAAITLKNIADKITDVWKQVNINHDPNLVSVPSPALLPQATDKDFTYSKKMPSALAGTEGIAGANGPR</sequence>
<feature type="transmembrane region" description="Helical" evidence="1">
    <location>
        <begin position="41"/>
        <end position="60"/>
    </location>
</feature>
<comment type="caution">
    <text evidence="2">The sequence shown here is derived from an EMBL/GenBank/DDBJ whole genome shotgun (WGS) entry which is preliminary data.</text>
</comment>
<keyword evidence="1" id="KW-0472">Membrane</keyword>